<dbReference type="AlphaFoldDB" id="A0A3D9N340"/>
<name>A0A3D9N340_9FLAO</name>
<keyword evidence="1" id="KW-0812">Transmembrane</keyword>
<feature type="transmembrane region" description="Helical" evidence="1">
    <location>
        <begin position="7"/>
        <end position="31"/>
    </location>
</feature>
<sequence>MKRIGAYIALAGVLLIVLPYFNLSIMFLSQIDELGEATALAIKIGLILIGLILFFMDKLTTKKPQ</sequence>
<dbReference type="EMBL" id="QREI01000001">
    <property type="protein sequence ID" value="REE27371.1"/>
    <property type="molecule type" value="Genomic_DNA"/>
</dbReference>
<evidence type="ECO:0000313" key="3">
    <source>
        <dbReference type="Proteomes" id="UP000256919"/>
    </source>
</evidence>
<keyword evidence="3" id="KW-1185">Reference proteome</keyword>
<evidence type="ECO:0000313" key="2">
    <source>
        <dbReference type="EMBL" id="REE27371.1"/>
    </source>
</evidence>
<keyword evidence="1" id="KW-1133">Transmembrane helix</keyword>
<protein>
    <submittedName>
        <fullName evidence="2">Uncharacterized protein</fullName>
    </submittedName>
</protein>
<comment type="caution">
    <text evidence="2">The sequence shown here is derived from an EMBL/GenBank/DDBJ whole genome shotgun (WGS) entry which is preliminary data.</text>
</comment>
<reference evidence="2 3" key="1">
    <citation type="submission" date="2018-07" db="EMBL/GenBank/DDBJ databases">
        <title>Genomic Encyclopedia of Type Strains, Phase III (KMG-III): the genomes of soil and plant-associated and newly described type strains.</title>
        <authorList>
            <person name="Whitman W."/>
        </authorList>
    </citation>
    <scope>NUCLEOTIDE SEQUENCE [LARGE SCALE GENOMIC DNA]</scope>
    <source>
        <strain evidence="2 3">CECT 7948</strain>
    </source>
</reference>
<keyword evidence="1" id="KW-0472">Membrane</keyword>
<gene>
    <name evidence="2" type="ORF">DFQ09_101202</name>
</gene>
<dbReference type="RefSeq" id="WP_115807727.1">
    <property type="nucleotide sequence ID" value="NZ_JABFDI010000002.1"/>
</dbReference>
<evidence type="ECO:0000256" key="1">
    <source>
        <dbReference type="SAM" id="Phobius"/>
    </source>
</evidence>
<feature type="transmembrane region" description="Helical" evidence="1">
    <location>
        <begin position="37"/>
        <end position="56"/>
    </location>
</feature>
<organism evidence="2 3">
    <name type="scientific">Winogradskyella pacifica</name>
    <dbReference type="NCBI Taxonomy" id="664642"/>
    <lineage>
        <taxon>Bacteria</taxon>
        <taxon>Pseudomonadati</taxon>
        <taxon>Bacteroidota</taxon>
        <taxon>Flavobacteriia</taxon>
        <taxon>Flavobacteriales</taxon>
        <taxon>Flavobacteriaceae</taxon>
        <taxon>Winogradskyella</taxon>
    </lineage>
</organism>
<proteinExistence type="predicted"/>
<dbReference type="OrthoDB" id="332088at2"/>
<dbReference type="Proteomes" id="UP000256919">
    <property type="component" value="Unassembled WGS sequence"/>
</dbReference>
<accession>A0A3D9N340</accession>